<dbReference type="InterPro" id="IPR005548">
    <property type="entry name" value="Cell_div_FtsQ/DivIB_C"/>
</dbReference>
<dbReference type="PATRIC" id="fig|59561.3.peg.121"/>
<evidence type="ECO:0000256" key="4">
    <source>
        <dbReference type="ARBA" id="ARBA00022989"/>
    </source>
</evidence>
<evidence type="ECO:0000256" key="5">
    <source>
        <dbReference type="ARBA" id="ARBA00023306"/>
    </source>
</evidence>
<keyword evidence="4 7" id="KW-1133">Transmembrane helix</keyword>
<feature type="transmembrane region" description="Helical" evidence="7">
    <location>
        <begin position="153"/>
        <end position="176"/>
    </location>
</feature>
<evidence type="ECO:0000313" key="11">
    <source>
        <dbReference type="Proteomes" id="UP000054404"/>
    </source>
</evidence>
<dbReference type="RefSeq" id="WP_062612186.1">
    <property type="nucleotide sequence ID" value="NZ_LNIZ01000001.1"/>
</dbReference>
<evidence type="ECO:0000259" key="9">
    <source>
        <dbReference type="Pfam" id="PF08478"/>
    </source>
</evidence>
<gene>
    <name evidence="10" type="primary">ftsQ</name>
    <name evidence="10" type="ORF">AQZ59_00121</name>
</gene>
<dbReference type="STRING" id="59561.AQZ59_00121"/>
<evidence type="ECO:0000256" key="6">
    <source>
        <dbReference type="SAM" id="MobiDB-lite"/>
    </source>
</evidence>
<name>A0A0W1KL90_9ACTO</name>
<dbReference type="InterPro" id="IPR050487">
    <property type="entry name" value="FtsQ_DivIB"/>
</dbReference>
<evidence type="ECO:0000256" key="1">
    <source>
        <dbReference type="ARBA" id="ARBA00022475"/>
    </source>
</evidence>
<dbReference type="InterPro" id="IPR013685">
    <property type="entry name" value="POTRA_FtsQ_type"/>
</dbReference>
<sequence>MRAPRQPKKPRKLTGPTDRDGGGELRRPRPSAEDYIPTAPMVPLDDEWDADEWEAEDWASGDWDSAEAGDSAASEDPEAEDLEPVEMRRERGRAEDPGALARPGAFSRLMQSARAAGGELRGRLASRRADEGELDARRVERKREARRVRLRRAGLGAGVVGLLALLAWIVLASPLLRYQYSTDQISGYAETSIVNRTQLEQLVAAHDGQNLVLLDAEALAGDIRDIPEVASATVTKDYRHALSIEITESVPVACLGPKDSCSAVTADGTKLTVPPEVAAGLPRIGASDGLDPAEAISDGLEVLSALDQAVLAQVTEVSVAKGNLVTLNLTEGRQVYWGSLERGEFKAQVLAVLLSQQASFFDVSVPDAPVSR</sequence>
<dbReference type="PANTHER" id="PTHR37820">
    <property type="entry name" value="CELL DIVISION PROTEIN DIVIB"/>
    <property type="match status" value="1"/>
</dbReference>
<protein>
    <submittedName>
        <fullName evidence="10">Cell division protein FtsQ</fullName>
    </submittedName>
</protein>
<dbReference type="Gene3D" id="3.10.20.310">
    <property type="entry name" value="membrane protein fhac"/>
    <property type="match status" value="1"/>
</dbReference>
<evidence type="ECO:0000313" key="10">
    <source>
        <dbReference type="EMBL" id="KTF04821.1"/>
    </source>
</evidence>
<feature type="compositionally biased region" description="Basic and acidic residues" evidence="6">
    <location>
        <begin position="85"/>
        <end position="96"/>
    </location>
</feature>
<dbReference type="GO" id="GO:0051301">
    <property type="term" value="P:cell division"/>
    <property type="evidence" value="ECO:0007669"/>
    <property type="project" value="UniProtKB-KW"/>
</dbReference>
<keyword evidence="7" id="KW-0472">Membrane</keyword>
<dbReference type="GO" id="GO:0005886">
    <property type="term" value="C:plasma membrane"/>
    <property type="evidence" value="ECO:0007669"/>
    <property type="project" value="TreeGrafter"/>
</dbReference>
<dbReference type="Pfam" id="PF03799">
    <property type="entry name" value="FtsQ_DivIB_C"/>
    <property type="match status" value="1"/>
</dbReference>
<feature type="domain" description="Cell division protein FtsQ/DivIB C-terminal" evidence="8">
    <location>
        <begin position="263"/>
        <end position="357"/>
    </location>
</feature>
<keyword evidence="11" id="KW-1185">Reference proteome</keyword>
<feature type="compositionally biased region" description="Acidic residues" evidence="6">
    <location>
        <begin position="44"/>
        <end position="84"/>
    </location>
</feature>
<reference evidence="10 11" key="1">
    <citation type="submission" date="2015-11" db="EMBL/GenBank/DDBJ databases">
        <title>Draft Genome Sequence of the Type Strain Trueperella bernardiae LCDC 89-0504T, Isolated from Blood Culture.</title>
        <authorList>
            <person name="Bernier A.-M."/>
            <person name="Bernard K."/>
        </authorList>
    </citation>
    <scope>NUCLEOTIDE SEQUENCE [LARGE SCALE GENOMIC DNA]</scope>
    <source>
        <strain evidence="10 11">LCDC 89-0504</strain>
    </source>
</reference>
<feature type="domain" description="POTRA" evidence="9">
    <location>
        <begin position="194"/>
        <end position="248"/>
    </location>
</feature>
<comment type="caution">
    <text evidence="10">The sequence shown here is derived from an EMBL/GenBank/DDBJ whole genome shotgun (WGS) entry which is preliminary data.</text>
</comment>
<feature type="compositionally biased region" description="Basic and acidic residues" evidence="6">
    <location>
        <begin position="17"/>
        <end position="32"/>
    </location>
</feature>
<evidence type="ECO:0000256" key="7">
    <source>
        <dbReference type="SAM" id="Phobius"/>
    </source>
</evidence>
<keyword evidence="3 7" id="KW-0812">Transmembrane</keyword>
<keyword evidence="5" id="KW-0131">Cell cycle</keyword>
<proteinExistence type="predicted"/>
<feature type="compositionally biased region" description="Basic residues" evidence="6">
    <location>
        <begin position="1"/>
        <end position="12"/>
    </location>
</feature>
<dbReference type="OrthoDB" id="4793367at2"/>
<accession>A0A0W1KL90</accession>
<dbReference type="EMBL" id="LNIZ01000001">
    <property type="protein sequence ID" value="KTF04821.1"/>
    <property type="molecule type" value="Genomic_DNA"/>
</dbReference>
<evidence type="ECO:0000256" key="2">
    <source>
        <dbReference type="ARBA" id="ARBA00022618"/>
    </source>
</evidence>
<feature type="region of interest" description="Disordered" evidence="6">
    <location>
        <begin position="1"/>
        <end position="101"/>
    </location>
</feature>
<dbReference type="PANTHER" id="PTHR37820:SF1">
    <property type="entry name" value="CELL DIVISION PROTEIN FTSQ"/>
    <property type="match status" value="1"/>
</dbReference>
<organism evidence="10 11">
    <name type="scientific">Trueperella bernardiae</name>
    <dbReference type="NCBI Taxonomy" id="59561"/>
    <lineage>
        <taxon>Bacteria</taxon>
        <taxon>Bacillati</taxon>
        <taxon>Actinomycetota</taxon>
        <taxon>Actinomycetes</taxon>
        <taxon>Actinomycetales</taxon>
        <taxon>Actinomycetaceae</taxon>
        <taxon>Trueperella</taxon>
    </lineage>
</organism>
<dbReference type="Pfam" id="PF08478">
    <property type="entry name" value="POTRA_1"/>
    <property type="match status" value="1"/>
</dbReference>
<evidence type="ECO:0000259" key="8">
    <source>
        <dbReference type="Pfam" id="PF03799"/>
    </source>
</evidence>
<keyword evidence="1" id="KW-1003">Cell membrane</keyword>
<dbReference type="Proteomes" id="UP000054404">
    <property type="component" value="Unassembled WGS sequence"/>
</dbReference>
<dbReference type="AlphaFoldDB" id="A0A0W1KL90"/>
<keyword evidence="2 10" id="KW-0132">Cell division</keyword>
<evidence type="ECO:0000256" key="3">
    <source>
        <dbReference type="ARBA" id="ARBA00022692"/>
    </source>
</evidence>